<sequence length="302" mass="33293">MPPTGADTVGPAYRLYFDDEEAKSKPNGAAGTGENVGSKGFLDLVEKRSKMVARARSHGQPQKYVTLRNEDDAGSDEEETVFYENNNMRSGICSDEVVDAEGEYGRLGHSSGGLAPAEAPKNRLPPEKTATLTFRRHVLPICLMCLTFVGFYAALHLGSSGRRAASGLPSHFNISYRIVIEGLQINTNLATLPLANHTRAVFFSAYNTIVCARIDVNELIWKRTLIHKVDYVQCNEAACVFYGNNTVTALEPSTGGFLWTSRVKARPFLMTTSWGNRIVVFHNEYMLIYRQVCGQMVNAVVA</sequence>
<evidence type="ECO:0000256" key="1">
    <source>
        <dbReference type="SAM" id="MobiDB-lite"/>
    </source>
</evidence>
<keyword evidence="2" id="KW-0812">Transmembrane</keyword>
<dbReference type="OrthoDB" id="10442392at2759"/>
<comment type="caution">
    <text evidence="3">The sequence shown here is derived from an EMBL/GenBank/DDBJ whole genome shotgun (WGS) entry which is preliminary data.</text>
</comment>
<keyword evidence="2" id="KW-0472">Membrane</keyword>
<protein>
    <submittedName>
        <fullName evidence="3">Uncharacterized protein</fullName>
    </submittedName>
</protein>
<dbReference type="EMBL" id="MNPL01032230">
    <property type="protein sequence ID" value="OQR66501.1"/>
    <property type="molecule type" value="Genomic_DNA"/>
</dbReference>
<evidence type="ECO:0000256" key="2">
    <source>
        <dbReference type="SAM" id="Phobius"/>
    </source>
</evidence>
<proteinExistence type="predicted"/>
<evidence type="ECO:0000313" key="4">
    <source>
        <dbReference type="Proteomes" id="UP000192247"/>
    </source>
</evidence>
<feature type="region of interest" description="Disordered" evidence="1">
    <location>
        <begin position="18"/>
        <end position="39"/>
    </location>
</feature>
<reference evidence="3 4" key="1">
    <citation type="journal article" date="2017" name="Gigascience">
        <title>Draft genome of the honey bee ectoparasitic mite, Tropilaelaps mercedesae, is shaped by the parasitic life history.</title>
        <authorList>
            <person name="Dong X."/>
            <person name="Armstrong S.D."/>
            <person name="Xia D."/>
            <person name="Makepeace B.L."/>
            <person name="Darby A.C."/>
            <person name="Kadowaki T."/>
        </authorList>
    </citation>
    <scope>NUCLEOTIDE SEQUENCE [LARGE SCALE GENOMIC DNA]</scope>
    <source>
        <strain evidence="3">Wuxi-XJTLU</strain>
    </source>
</reference>
<name>A0A1V9WZA1_9ACAR</name>
<dbReference type="InParanoid" id="A0A1V9WZA1"/>
<dbReference type="AlphaFoldDB" id="A0A1V9WZA1"/>
<accession>A0A1V9WZA1</accession>
<feature type="transmembrane region" description="Helical" evidence="2">
    <location>
        <begin position="137"/>
        <end position="155"/>
    </location>
</feature>
<organism evidence="3 4">
    <name type="scientific">Tropilaelaps mercedesae</name>
    <dbReference type="NCBI Taxonomy" id="418985"/>
    <lineage>
        <taxon>Eukaryota</taxon>
        <taxon>Metazoa</taxon>
        <taxon>Ecdysozoa</taxon>
        <taxon>Arthropoda</taxon>
        <taxon>Chelicerata</taxon>
        <taxon>Arachnida</taxon>
        <taxon>Acari</taxon>
        <taxon>Parasitiformes</taxon>
        <taxon>Mesostigmata</taxon>
        <taxon>Gamasina</taxon>
        <taxon>Dermanyssoidea</taxon>
        <taxon>Laelapidae</taxon>
        <taxon>Tropilaelaps</taxon>
    </lineage>
</organism>
<gene>
    <name evidence="3" type="ORF">BIW11_14113</name>
</gene>
<evidence type="ECO:0000313" key="3">
    <source>
        <dbReference type="EMBL" id="OQR66501.1"/>
    </source>
</evidence>
<keyword evidence="2" id="KW-1133">Transmembrane helix</keyword>
<dbReference type="Proteomes" id="UP000192247">
    <property type="component" value="Unassembled WGS sequence"/>
</dbReference>
<keyword evidence="4" id="KW-1185">Reference proteome</keyword>